<dbReference type="Proteomes" id="UP000230066">
    <property type="component" value="Unassembled WGS sequence"/>
</dbReference>
<dbReference type="AlphaFoldDB" id="A0A4E0RHI2"/>
<accession>A0A4E0RHI2</accession>
<organism evidence="2 3">
    <name type="scientific">Fasciola hepatica</name>
    <name type="common">Liver fluke</name>
    <dbReference type="NCBI Taxonomy" id="6192"/>
    <lineage>
        <taxon>Eukaryota</taxon>
        <taxon>Metazoa</taxon>
        <taxon>Spiralia</taxon>
        <taxon>Lophotrochozoa</taxon>
        <taxon>Platyhelminthes</taxon>
        <taxon>Trematoda</taxon>
        <taxon>Digenea</taxon>
        <taxon>Plagiorchiida</taxon>
        <taxon>Echinostomata</taxon>
        <taxon>Echinostomatoidea</taxon>
        <taxon>Fasciolidae</taxon>
        <taxon>Fasciola</taxon>
    </lineage>
</organism>
<proteinExistence type="predicted"/>
<sequence length="185" mass="22135">MVVSDTLCARQLLDTVSTLESEQTELKEQVRSRDEQITAGQTKLNVLKAQCEELVDQVKRTEEEQQRLIQREREQNKKSQMKQTRVIRSLKIQAKCVLACVARRHRYLLQRFRRMKHLHERLSEQLVMRNDQLKRLSQVLWDTGWDYTKTKYELAILTEWTNRQRSACFLDWNDTPTKDVSRSEL</sequence>
<comment type="caution">
    <text evidence="2">The sequence shown here is derived from an EMBL/GenBank/DDBJ whole genome shotgun (WGS) entry which is preliminary data.</text>
</comment>
<feature type="coiled-coil region" evidence="1">
    <location>
        <begin position="9"/>
        <end position="82"/>
    </location>
</feature>
<protein>
    <submittedName>
        <fullName evidence="2">Uncharacterized protein</fullName>
    </submittedName>
</protein>
<keyword evidence="1" id="KW-0175">Coiled coil</keyword>
<gene>
    <name evidence="2" type="ORF">D915_002390</name>
</gene>
<keyword evidence="3" id="KW-1185">Reference proteome</keyword>
<name>A0A4E0RHI2_FASHE</name>
<dbReference type="EMBL" id="JXXN02000662">
    <property type="protein sequence ID" value="THD26675.1"/>
    <property type="molecule type" value="Genomic_DNA"/>
</dbReference>
<evidence type="ECO:0000256" key="1">
    <source>
        <dbReference type="SAM" id="Coils"/>
    </source>
</evidence>
<reference evidence="2" key="1">
    <citation type="submission" date="2019-03" db="EMBL/GenBank/DDBJ databases">
        <title>Improved annotation for the trematode Fasciola hepatica.</title>
        <authorList>
            <person name="Choi Y.-J."/>
            <person name="Martin J."/>
            <person name="Mitreva M."/>
        </authorList>
    </citation>
    <scope>NUCLEOTIDE SEQUENCE [LARGE SCALE GENOMIC DNA]</scope>
</reference>
<evidence type="ECO:0000313" key="2">
    <source>
        <dbReference type="EMBL" id="THD26675.1"/>
    </source>
</evidence>
<evidence type="ECO:0000313" key="3">
    <source>
        <dbReference type="Proteomes" id="UP000230066"/>
    </source>
</evidence>